<gene>
    <name evidence="1" type="ORF">DSO57_1029577</name>
</gene>
<dbReference type="Proteomes" id="UP001165960">
    <property type="component" value="Unassembled WGS sequence"/>
</dbReference>
<accession>A0ACC2RFU4</accession>
<dbReference type="EMBL" id="QTSX02007296">
    <property type="protein sequence ID" value="KAJ9048947.1"/>
    <property type="molecule type" value="Genomic_DNA"/>
</dbReference>
<name>A0ACC2RFU4_9FUNG</name>
<evidence type="ECO:0000313" key="2">
    <source>
        <dbReference type="Proteomes" id="UP001165960"/>
    </source>
</evidence>
<keyword evidence="2" id="KW-1185">Reference proteome</keyword>
<proteinExistence type="predicted"/>
<reference evidence="1" key="1">
    <citation type="submission" date="2022-04" db="EMBL/GenBank/DDBJ databases">
        <title>Genome of the entomopathogenic fungus Entomophthora muscae.</title>
        <authorList>
            <person name="Elya C."/>
            <person name="Lovett B.R."/>
            <person name="Lee E."/>
            <person name="Macias A.M."/>
            <person name="Hajek A.E."/>
            <person name="De Bivort B.L."/>
            <person name="Kasson M.T."/>
            <person name="De Fine Licht H.H."/>
            <person name="Stajich J.E."/>
        </authorList>
    </citation>
    <scope>NUCLEOTIDE SEQUENCE</scope>
    <source>
        <strain evidence="1">Berkeley</strain>
    </source>
</reference>
<protein>
    <submittedName>
        <fullName evidence="1">Uncharacterized protein</fullName>
    </submittedName>
</protein>
<evidence type="ECO:0000313" key="1">
    <source>
        <dbReference type="EMBL" id="KAJ9048947.1"/>
    </source>
</evidence>
<sequence length="161" mass="18316">MCRESDLDIFKVPFFSSFSFSFVPFFVLLLSPSLALWCWCLSLPLSLVLPSLCCLCPTHLLITLWLLVVFLPFFFSLSSTLRFFNVFVPFFPLPQYFSLFGLCALFSSIVSLSFLPSCHLLLVLLWPGDFFLLGFCLLFPVVWSLPPLLALLSQCAHQKVP</sequence>
<organism evidence="1 2">
    <name type="scientific">Entomophthora muscae</name>
    <dbReference type="NCBI Taxonomy" id="34485"/>
    <lineage>
        <taxon>Eukaryota</taxon>
        <taxon>Fungi</taxon>
        <taxon>Fungi incertae sedis</taxon>
        <taxon>Zoopagomycota</taxon>
        <taxon>Entomophthoromycotina</taxon>
        <taxon>Entomophthoromycetes</taxon>
        <taxon>Entomophthorales</taxon>
        <taxon>Entomophthoraceae</taxon>
        <taxon>Entomophthora</taxon>
    </lineage>
</organism>
<comment type="caution">
    <text evidence="1">The sequence shown here is derived from an EMBL/GenBank/DDBJ whole genome shotgun (WGS) entry which is preliminary data.</text>
</comment>